<accession>A0A0F9C174</accession>
<gene>
    <name evidence="1" type="ORF">LCGC14_2723480</name>
</gene>
<dbReference type="AlphaFoldDB" id="A0A0F9C174"/>
<evidence type="ECO:0000313" key="1">
    <source>
        <dbReference type="EMBL" id="KKK90391.1"/>
    </source>
</evidence>
<name>A0A0F9C174_9ZZZZ</name>
<reference evidence="1" key="1">
    <citation type="journal article" date="2015" name="Nature">
        <title>Complex archaea that bridge the gap between prokaryotes and eukaryotes.</title>
        <authorList>
            <person name="Spang A."/>
            <person name="Saw J.H."/>
            <person name="Jorgensen S.L."/>
            <person name="Zaremba-Niedzwiedzka K."/>
            <person name="Martijn J."/>
            <person name="Lind A.E."/>
            <person name="van Eijk R."/>
            <person name="Schleper C."/>
            <person name="Guy L."/>
            <person name="Ettema T.J."/>
        </authorList>
    </citation>
    <scope>NUCLEOTIDE SEQUENCE</scope>
</reference>
<organism evidence="1">
    <name type="scientific">marine sediment metagenome</name>
    <dbReference type="NCBI Taxonomy" id="412755"/>
    <lineage>
        <taxon>unclassified sequences</taxon>
        <taxon>metagenomes</taxon>
        <taxon>ecological metagenomes</taxon>
    </lineage>
</organism>
<evidence type="ECO:0008006" key="2">
    <source>
        <dbReference type="Google" id="ProtNLM"/>
    </source>
</evidence>
<proteinExistence type="predicted"/>
<sequence length="191" mass="21790">MKIVGIGYKKGSGKDQFASFMHTFIRCTQPGYCVKRVSFADKLKDIAHQLYHWAGLERGTYYETHRDKKEVSLPLIGKSPRQIWIEAGNKLREVHPGTWINFALRGVVADIIIIPDVRFRNEALAIMNQGGMLIRIDRPGIPQGTDPAEVDLDYWDGWDLIIENNRDLVYLNSFAESLSRKLINDIKATNS</sequence>
<dbReference type="InterPro" id="IPR027417">
    <property type="entry name" value="P-loop_NTPase"/>
</dbReference>
<dbReference type="Gene3D" id="3.40.50.300">
    <property type="entry name" value="P-loop containing nucleotide triphosphate hydrolases"/>
    <property type="match status" value="1"/>
</dbReference>
<dbReference type="EMBL" id="LAZR01049123">
    <property type="protein sequence ID" value="KKK90391.1"/>
    <property type="molecule type" value="Genomic_DNA"/>
</dbReference>
<comment type="caution">
    <text evidence="1">The sequence shown here is derived from an EMBL/GenBank/DDBJ whole genome shotgun (WGS) entry which is preliminary data.</text>
</comment>
<protein>
    <recommendedName>
        <fullName evidence="2">Deoxynucleotide monophosphate kinase</fullName>
    </recommendedName>
</protein>